<dbReference type="EMBL" id="HBUE01091596">
    <property type="protein sequence ID" value="CAG6481841.1"/>
    <property type="molecule type" value="Transcribed_RNA"/>
</dbReference>
<reference evidence="1" key="1">
    <citation type="submission" date="2021-05" db="EMBL/GenBank/DDBJ databases">
        <authorList>
            <person name="Alioto T."/>
            <person name="Alioto T."/>
            <person name="Gomez Garrido J."/>
        </authorList>
    </citation>
    <scope>NUCLEOTIDE SEQUENCE</scope>
</reference>
<proteinExistence type="predicted"/>
<organism evidence="1">
    <name type="scientific">Culex pipiens</name>
    <name type="common">House mosquito</name>
    <dbReference type="NCBI Taxonomy" id="7175"/>
    <lineage>
        <taxon>Eukaryota</taxon>
        <taxon>Metazoa</taxon>
        <taxon>Ecdysozoa</taxon>
        <taxon>Arthropoda</taxon>
        <taxon>Hexapoda</taxon>
        <taxon>Insecta</taxon>
        <taxon>Pterygota</taxon>
        <taxon>Neoptera</taxon>
        <taxon>Endopterygota</taxon>
        <taxon>Diptera</taxon>
        <taxon>Nematocera</taxon>
        <taxon>Culicoidea</taxon>
        <taxon>Culicidae</taxon>
        <taxon>Culicinae</taxon>
        <taxon>Culicini</taxon>
        <taxon>Culex</taxon>
        <taxon>Culex</taxon>
    </lineage>
</organism>
<dbReference type="AlphaFoldDB" id="A0A8D8FSD4"/>
<protein>
    <submittedName>
        <fullName evidence="1">(northern house mosquito) hypothetical protein</fullName>
    </submittedName>
</protein>
<evidence type="ECO:0000313" key="1">
    <source>
        <dbReference type="EMBL" id="CAG6481841.1"/>
    </source>
</evidence>
<name>A0A8D8FSD4_CULPI</name>
<dbReference type="EMBL" id="HBUE01230568">
    <property type="protein sequence ID" value="CAG6544682.1"/>
    <property type="molecule type" value="Transcribed_RNA"/>
</dbReference>
<dbReference type="EMBL" id="HBUE01337359">
    <property type="protein sequence ID" value="CAG6596820.1"/>
    <property type="molecule type" value="Transcribed_RNA"/>
</dbReference>
<sequence length="107" mass="12550">MRYHNRCTANTNMLHLECCSSQMGTHSRYTKLAKKNARNLWVPKWEQKKISRNIISNQCLIVINQQITNQPDTRADNILQRRFECFITSPNPISQSVKRNQNVCLCN</sequence>
<accession>A0A8D8FSD4</accession>